<dbReference type="Gene3D" id="3.40.1710.10">
    <property type="entry name" value="abc type-2 transporter like domain"/>
    <property type="match status" value="1"/>
</dbReference>
<evidence type="ECO:0000256" key="5">
    <source>
        <dbReference type="SAM" id="Phobius"/>
    </source>
</evidence>
<gene>
    <name evidence="7" type="ORF">EI42_03539</name>
</gene>
<feature type="transmembrane region" description="Helical" evidence="5">
    <location>
        <begin position="366"/>
        <end position="387"/>
    </location>
</feature>
<feature type="transmembrane region" description="Helical" evidence="5">
    <location>
        <begin position="302"/>
        <end position="328"/>
    </location>
</feature>
<evidence type="ECO:0000256" key="1">
    <source>
        <dbReference type="ARBA" id="ARBA00004141"/>
    </source>
</evidence>
<dbReference type="AlphaFoldDB" id="A0A326U485"/>
<keyword evidence="4 5" id="KW-0472">Membrane</keyword>
<feature type="transmembrane region" description="Helical" evidence="5">
    <location>
        <begin position="255"/>
        <end position="281"/>
    </location>
</feature>
<dbReference type="GO" id="GO:0016020">
    <property type="term" value="C:membrane"/>
    <property type="evidence" value="ECO:0007669"/>
    <property type="project" value="UniProtKB-SubCell"/>
</dbReference>
<proteinExistence type="predicted"/>
<dbReference type="OrthoDB" id="4571363at2"/>
<evidence type="ECO:0000256" key="3">
    <source>
        <dbReference type="ARBA" id="ARBA00022989"/>
    </source>
</evidence>
<comment type="subcellular location">
    <subcellularLocation>
        <location evidence="1">Membrane</location>
        <topology evidence="1">Multi-pass membrane protein</topology>
    </subcellularLocation>
</comment>
<feature type="transmembrane region" description="Helical" evidence="5">
    <location>
        <begin position="340"/>
        <end position="359"/>
    </location>
</feature>
<dbReference type="PANTHER" id="PTHR43077:SF5">
    <property type="entry name" value="PHAGE INFECTION PROTEIN"/>
    <property type="match status" value="1"/>
</dbReference>
<dbReference type="RefSeq" id="WP_111323899.1">
    <property type="nucleotide sequence ID" value="NZ_BIFX01000001.1"/>
</dbReference>
<evidence type="ECO:0000313" key="8">
    <source>
        <dbReference type="Proteomes" id="UP000248806"/>
    </source>
</evidence>
<dbReference type="EMBL" id="QKUF01000012">
    <property type="protein sequence ID" value="PZW27453.1"/>
    <property type="molecule type" value="Genomic_DNA"/>
</dbReference>
<keyword evidence="2 5" id="KW-0812">Transmembrane</keyword>
<accession>A0A326U485</accession>
<feature type="transmembrane region" description="Helical" evidence="5">
    <location>
        <begin position="12"/>
        <end position="34"/>
    </location>
</feature>
<dbReference type="GO" id="GO:0140359">
    <property type="term" value="F:ABC-type transporter activity"/>
    <property type="evidence" value="ECO:0007669"/>
    <property type="project" value="InterPro"/>
</dbReference>
<feature type="domain" description="ABC-2 type transporter transmembrane" evidence="6">
    <location>
        <begin position="13"/>
        <end position="449"/>
    </location>
</feature>
<name>A0A326U485_THEHA</name>
<sequence length="466" mass="49976">MKKQLLLHPLTWIVLVVAGLVTLAIPASYLGGLLDPEGNMQDFPILIANEDHGAKLDGKQINLGDKITEKIKDINSKNNKDANKIKWIEVKNRQAALDQLNNDEAYAAIVIPSDYTSRIAQLRDLKKQNKKEPVTLEVLTNHAAGSIAGSEGEKIAQGAAMKATNDVLTALPAIKPAGIKLKTPQTPAEYQLFQQQLMTDPQGVIKAQATEAAKQAADQTKRIAEIQGQLQKSVIPTVTDAEPTGAKSGHGIGAFYFSLMLSLIGYLGTTIIHLGTELVIGRIEVDVFGKAIRFPRGQISPLLLWFSKLVLVVILAVVMGPVLTWLAVNCFGMPVSDGVKLGWFSILGIGAIGLITLALATGFGEIGVLLALFLTTILGVPAAGGIYPLQMVPDFFRALSGWLPLRYLSDGLRSLVFYNARMEAGLRSAITVTSIYAGIGFLLSLVFAAISQFVASQGRETVQQAA</sequence>
<dbReference type="PANTHER" id="PTHR43077">
    <property type="entry name" value="TRANSPORT PERMEASE YVFS-RELATED"/>
    <property type="match status" value="1"/>
</dbReference>
<protein>
    <submittedName>
        <fullName evidence="7">YhgE/Pip-like protein</fullName>
    </submittedName>
</protein>
<comment type="caution">
    <text evidence="7">The sequence shown here is derived from an EMBL/GenBank/DDBJ whole genome shotgun (WGS) entry which is preliminary data.</text>
</comment>
<reference evidence="7 8" key="1">
    <citation type="submission" date="2018-06" db="EMBL/GenBank/DDBJ databases">
        <title>Genomic Encyclopedia of Archaeal and Bacterial Type Strains, Phase II (KMG-II): from individual species to whole genera.</title>
        <authorList>
            <person name="Goeker M."/>
        </authorList>
    </citation>
    <scope>NUCLEOTIDE SEQUENCE [LARGE SCALE GENOMIC DNA]</scope>
    <source>
        <strain evidence="7 8">ATCC BAA-1881</strain>
    </source>
</reference>
<evidence type="ECO:0000259" key="6">
    <source>
        <dbReference type="Pfam" id="PF12698"/>
    </source>
</evidence>
<keyword evidence="3 5" id="KW-1133">Transmembrane helix</keyword>
<dbReference type="InterPro" id="IPR013525">
    <property type="entry name" value="ABC2_TM"/>
</dbReference>
<feature type="transmembrane region" description="Helical" evidence="5">
    <location>
        <begin position="429"/>
        <end position="450"/>
    </location>
</feature>
<evidence type="ECO:0000313" key="7">
    <source>
        <dbReference type="EMBL" id="PZW27453.1"/>
    </source>
</evidence>
<dbReference type="Pfam" id="PF12698">
    <property type="entry name" value="ABC2_membrane_3"/>
    <property type="match status" value="1"/>
</dbReference>
<organism evidence="7 8">
    <name type="scientific">Thermosporothrix hazakensis</name>
    <dbReference type="NCBI Taxonomy" id="644383"/>
    <lineage>
        <taxon>Bacteria</taxon>
        <taxon>Bacillati</taxon>
        <taxon>Chloroflexota</taxon>
        <taxon>Ktedonobacteria</taxon>
        <taxon>Ktedonobacterales</taxon>
        <taxon>Thermosporotrichaceae</taxon>
        <taxon>Thermosporothrix</taxon>
    </lineage>
</organism>
<dbReference type="Proteomes" id="UP000248806">
    <property type="component" value="Unassembled WGS sequence"/>
</dbReference>
<keyword evidence="8" id="KW-1185">Reference proteome</keyword>
<dbReference type="InterPro" id="IPR051328">
    <property type="entry name" value="T7SS_ABC-Transporter"/>
</dbReference>
<evidence type="ECO:0000256" key="4">
    <source>
        <dbReference type="ARBA" id="ARBA00023136"/>
    </source>
</evidence>
<evidence type="ECO:0000256" key="2">
    <source>
        <dbReference type="ARBA" id="ARBA00022692"/>
    </source>
</evidence>